<evidence type="ECO:0000256" key="7">
    <source>
        <dbReference type="SAM" id="Phobius"/>
    </source>
</evidence>
<accession>A0ABW2AUH4</accession>
<dbReference type="InterPro" id="IPR050545">
    <property type="entry name" value="Mycobact_MmpL"/>
</dbReference>
<dbReference type="PROSITE" id="PS50156">
    <property type="entry name" value="SSD"/>
    <property type="match status" value="2"/>
</dbReference>
<dbReference type="InterPro" id="IPR000731">
    <property type="entry name" value="SSD"/>
</dbReference>
<comment type="caution">
    <text evidence="9">The sequence shown here is derived from an EMBL/GenBank/DDBJ whole genome shotgun (WGS) entry which is preliminary data.</text>
</comment>
<feature type="transmembrane region" description="Helical" evidence="7">
    <location>
        <begin position="544"/>
        <end position="565"/>
    </location>
</feature>
<organism evidence="9 10">
    <name type="scientific">Branchiibius cervicis</name>
    <dbReference type="NCBI Taxonomy" id="908252"/>
    <lineage>
        <taxon>Bacteria</taxon>
        <taxon>Bacillati</taxon>
        <taxon>Actinomycetota</taxon>
        <taxon>Actinomycetes</taxon>
        <taxon>Micrococcales</taxon>
        <taxon>Dermacoccaceae</taxon>
        <taxon>Branchiibius</taxon>
    </lineage>
</organism>
<feature type="transmembrane region" description="Helical" evidence="7">
    <location>
        <begin position="646"/>
        <end position="665"/>
    </location>
</feature>
<evidence type="ECO:0000256" key="3">
    <source>
        <dbReference type="ARBA" id="ARBA00022475"/>
    </source>
</evidence>
<keyword evidence="3" id="KW-1003">Cell membrane</keyword>
<sequence length="692" mass="72631">MTHAPSSRTSRKRWLIPALVLLAWLVVGSFTGPYAGKLSSVSTNDNTAFLPASAESTKAQKELEKFQDTTEVPAVVIAVRDGGLSQSDSAWLAKQTGQFAGESGFGQQISPPIPSEDKKAAQVFVPISTAGEPADTVATLRDALRGPPDGLTVKVTGPAGQIADLSVAFKGIDGLLLLVAGGVVILILIVVYRSPILPFVVLISAVFALGLASGAVYFLTKQGILDLNGQSQGILFILVFGAATDYALLLVSRFREELIHTEDKVAALRSAYRATIEPVAASAATVILGVLCLLLSDLNSNRSLGPVAAIGIVASFLASMTFLPAALALLGRKAFWPFEPRVTDDLSDGQGHRFWSRIAHWVASKPRKIWIATALVLLAAAAFAPTFKADGIATTDYFIGTVDSVEGAKLQGQHFDAGSGSPTWVITSQQSAEKVVAAAKSTDGVASAQVLDADGQPVVKGGRVAVQVVLKDNAESLPAQDTVEKLRAAVHAVPDSQAVVGGTTATDLDTRTTSIHDRNLIIPVVLVVVLIVLMLLLRSIVAPVLLLGTTVLSFAATLGVSALLFNGPFGFAGADPVVPLFAFVFLVALGIDYNIFLMTRAREESMEHGTREGIVRALTSTGGVITSAGVVLAATFAALAVIPLLFLVQVAFLVAFGVLVDTLIVRTLLVPALTIDIGPRTWWPSALSRRQE</sequence>
<evidence type="ECO:0000313" key="9">
    <source>
        <dbReference type="EMBL" id="MFC6714530.1"/>
    </source>
</evidence>
<feature type="transmembrane region" description="Helical" evidence="7">
    <location>
        <begin position="369"/>
        <end position="387"/>
    </location>
</feature>
<dbReference type="RefSeq" id="WP_377823009.1">
    <property type="nucleotide sequence ID" value="NZ_JBHSWJ010000002.1"/>
</dbReference>
<feature type="transmembrane region" description="Helical" evidence="7">
    <location>
        <begin position="520"/>
        <end position="537"/>
    </location>
</feature>
<feature type="domain" description="SSD" evidence="8">
    <location>
        <begin position="199"/>
        <end position="329"/>
    </location>
</feature>
<feature type="transmembrane region" description="Helical" evidence="7">
    <location>
        <begin position="617"/>
        <end position="640"/>
    </location>
</feature>
<feature type="transmembrane region" description="Helical" evidence="7">
    <location>
        <begin position="232"/>
        <end position="251"/>
    </location>
</feature>
<feature type="transmembrane region" description="Helical" evidence="7">
    <location>
        <begin position="174"/>
        <end position="192"/>
    </location>
</feature>
<keyword evidence="4 7" id="KW-0812">Transmembrane</keyword>
<feature type="domain" description="SSD" evidence="8">
    <location>
        <begin position="549"/>
        <end position="675"/>
    </location>
</feature>
<feature type="transmembrane region" description="Helical" evidence="7">
    <location>
        <begin position="199"/>
        <end position="220"/>
    </location>
</feature>
<evidence type="ECO:0000259" key="8">
    <source>
        <dbReference type="PROSITE" id="PS50156"/>
    </source>
</evidence>
<dbReference type="EMBL" id="JBHSWJ010000002">
    <property type="protein sequence ID" value="MFC6714530.1"/>
    <property type="molecule type" value="Genomic_DNA"/>
</dbReference>
<proteinExistence type="inferred from homology"/>
<evidence type="ECO:0000313" key="10">
    <source>
        <dbReference type="Proteomes" id="UP001596356"/>
    </source>
</evidence>
<evidence type="ECO:0000256" key="4">
    <source>
        <dbReference type="ARBA" id="ARBA00022692"/>
    </source>
</evidence>
<dbReference type="PANTHER" id="PTHR33406">
    <property type="entry name" value="MEMBRANE PROTEIN MJ1562-RELATED"/>
    <property type="match status" value="1"/>
</dbReference>
<dbReference type="Gene3D" id="1.20.1640.10">
    <property type="entry name" value="Multidrug efflux transporter AcrB transmembrane domain"/>
    <property type="match status" value="2"/>
</dbReference>
<evidence type="ECO:0000256" key="2">
    <source>
        <dbReference type="ARBA" id="ARBA00010157"/>
    </source>
</evidence>
<comment type="similarity">
    <text evidence="2">Belongs to the resistance-nodulation-cell division (RND) (TC 2.A.6) family. MmpL subfamily.</text>
</comment>
<feature type="transmembrane region" description="Helical" evidence="7">
    <location>
        <begin position="272"/>
        <end position="296"/>
    </location>
</feature>
<keyword evidence="10" id="KW-1185">Reference proteome</keyword>
<dbReference type="Proteomes" id="UP001596356">
    <property type="component" value="Unassembled WGS sequence"/>
</dbReference>
<name>A0ABW2AUH4_9MICO</name>
<evidence type="ECO:0000256" key="1">
    <source>
        <dbReference type="ARBA" id="ARBA00004651"/>
    </source>
</evidence>
<comment type="subcellular location">
    <subcellularLocation>
        <location evidence="1">Cell membrane</location>
        <topology evidence="1">Multi-pass membrane protein</topology>
    </subcellularLocation>
</comment>
<feature type="transmembrane region" description="Helical" evidence="7">
    <location>
        <begin position="308"/>
        <end position="331"/>
    </location>
</feature>
<dbReference type="SUPFAM" id="SSF82866">
    <property type="entry name" value="Multidrug efflux transporter AcrB transmembrane domain"/>
    <property type="match status" value="2"/>
</dbReference>
<dbReference type="PANTHER" id="PTHR33406:SF6">
    <property type="entry name" value="MEMBRANE PROTEIN YDGH-RELATED"/>
    <property type="match status" value="1"/>
</dbReference>
<evidence type="ECO:0000256" key="6">
    <source>
        <dbReference type="ARBA" id="ARBA00023136"/>
    </source>
</evidence>
<dbReference type="Pfam" id="PF03176">
    <property type="entry name" value="MMPL"/>
    <property type="match status" value="2"/>
</dbReference>
<keyword evidence="5 7" id="KW-1133">Transmembrane helix</keyword>
<gene>
    <name evidence="9" type="ORF">ACFQBT_12165</name>
</gene>
<reference evidence="10" key="1">
    <citation type="journal article" date="2019" name="Int. J. Syst. Evol. Microbiol.">
        <title>The Global Catalogue of Microorganisms (GCM) 10K type strain sequencing project: providing services to taxonomists for standard genome sequencing and annotation.</title>
        <authorList>
            <consortium name="The Broad Institute Genomics Platform"/>
            <consortium name="The Broad Institute Genome Sequencing Center for Infectious Disease"/>
            <person name="Wu L."/>
            <person name="Ma J."/>
        </authorList>
    </citation>
    <scope>NUCLEOTIDE SEQUENCE [LARGE SCALE GENOMIC DNA]</scope>
    <source>
        <strain evidence="10">NBRC 106593</strain>
    </source>
</reference>
<evidence type="ECO:0000256" key="5">
    <source>
        <dbReference type="ARBA" id="ARBA00022989"/>
    </source>
</evidence>
<feature type="transmembrane region" description="Helical" evidence="7">
    <location>
        <begin position="577"/>
        <end position="596"/>
    </location>
</feature>
<keyword evidence="6 7" id="KW-0472">Membrane</keyword>
<dbReference type="InterPro" id="IPR004869">
    <property type="entry name" value="MMPL_dom"/>
</dbReference>
<protein>
    <submittedName>
        <fullName evidence="9">MMPL family transporter</fullName>
    </submittedName>
</protein>